<reference evidence="1" key="1">
    <citation type="submission" date="2022-04" db="EMBL/GenBank/DDBJ databases">
        <title>Genome of the entomopathogenic fungus Entomophthora muscae.</title>
        <authorList>
            <person name="Elya C."/>
            <person name="Lovett B.R."/>
            <person name="Lee E."/>
            <person name="Macias A.M."/>
            <person name="Hajek A.E."/>
            <person name="De Bivort B.L."/>
            <person name="Kasson M.T."/>
            <person name="De Fine Licht H.H."/>
            <person name="Stajich J.E."/>
        </authorList>
    </citation>
    <scope>NUCLEOTIDE SEQUENCE</scope>
    <source>
        <strain evidence="1">Berkeley</strain>
    </source>
</reference>
<protein>
    <submittedName>
        <fullName evidence="1">Uncharacterized protein</fullName>
    </submittedName>
</protein>
<accession>A0ACC2U8C2</accession>
<proteinExistence type="predicted"/>
<dbReference type="EMBL" id="QTSX02001110">
    <property type="protein sequence ID" value="KAJ9083167.1"/>
    <property type="molecule type" value="Genomic_DNA"/>
</dbReference>
<organism evidence="1 2">
    <name type="scientific">Entomophthora muscae</name>
    <dbReference type="NCBI Taxonomy" id="34485"/>
    <lineage>
        <taxon>Eukaryota</taxon>
        <taxon>Fungi</taxon>
        <taxon>Fungi incertae sedis</taxon>
        <taxon>Zoopagomycota</taxon>
        <taxon>Entomophthoromycotina</taxon>
        <taxon>Entomophthoromycetes</taxon>
        <taxon>Entomophthorales</taxon>
        <taxon>Entomophthoraceae</taxon>
        <taxon>Entomophthora</taxon>
    </lineage>
</organism>
<name>A0ACC2U8C2_9FUNG</name>
<evidence type="ECO:0000313" key="2">
    <source>
        <dbReference type="Proteomes" id="UP001165960"/>
    </source>
</evidence>
<keyword evidence="2" id="KW-1185">Reference proteome</keyword>
<dbReference type="Proteomes" id="UP001165960">
    <property type="component" value="Unassembled WGS sequence"/>
</dbReference>
<comment type="caution">
    <text evidence="1">The sequence shown here is derived from an EMBL/GenBank/DDBJ whole genome shotgun (WGS) entry which is preliminary data.</text>
</comment>
<sequence length="127" mass="14097">MFLLSIDSHELYNHHLPIKIIIYLLNIFPCLQHPKPSPKPSPEPSPEKSPAHSTGGEETDGSLTEHSFYNLASDKEPTKKKRQGKKTPPKDKSPAHRSTTISPLLLPHPCQTPPLQAHLGMIQSPMS</sequence>
<evidence type="ECO:0000313" key="1">
    <source>
        <dbReference type="EMBL" id="KAJ9083167.1"/>
    </source>
</evidence>
<gene>
    <name evidence="1" type="ORF">DSO57_1037412</name>
</gene>